<dbReference type="InterPro" id="IPR002109">
    <property type="entry name" value="Glutaredoxin"/>
</dbReference>
<dbReference type="InterPro" id="IPR011911">
    <property type="entry name" value="GlrX_YruB"/>
</dbReference>
<sequence length="75" mass="8365">MVIIYSTNTCAYCGMAKEYFEKEGIEFIEKNVQEDHAAAKEMVEKTHQLGVPVIDINGTIVIGFDREAINKALGK</sequence>
<dbReference type="SUPFAM" id="SSF52833">
    <property type="entry name" value="Thioredoxin-like"/>
    <property type="match status" value="1"/>
</dbReference>
<dbReference type="CDD" id="cd02976">
    <property type="entry name" value="NrdH"/>
    <property type="match status" value="1"/>
</dbReference>
<dbReference type="InterPro" id="IPR036249">
    <property type="entry name" value="Thioredoxin-like_sf"/>
</dbReference>
<gene>
    <name evidence="2" type="ORF">UT41_C0001G0156</name>
</gene>
<dbReference type="PANTHER" id="PTHR34386:SF1">
    <property type="entry name" value="GLUTAREDOXIN-LIKE PROTEIN NRDH"/>
    <property type="match status" value="1"/>
</dbReference>
<dbReference type="Pfam" id="PF00462">
    <property type="entry name" value="Glutaredoxin"/>
    <property type="match status" value="1"/>
</dbReference>
<dbReference type="PANTHER" id="PTHR34386">
    <property type="entry name" value="GLUTAREDOXIN"/>
    <property type="match status" value="1"/>
</dbReference>
<proteinExistence type="predicted"/>
<dbReference type="EMBL" id="LBWR01000001">
    <property type="protein sequence ID" value="KKR12612.1"/>
    <property type="molecule type" value="Genomic_DNA"/>
</dbReference>
<evidence type="ECO:0000313" key="3">
    <source>
        <dbReference type="Proteomes" id="UP000034665"/>
    </source>
</evidence>
<evidence type="ECO:0000259" key="1">
    <source>
        <dbReference type="Pfam" id="PF00462"/>
    </source>
</evidence>
<dbReference type="Gene3D" id="3.40.30.10">
    <property type="entry name" value="Glutaredoxin"/>
    <property type="match status" value="1"/>
</dbReference>
<dbReference type="PROSITE" id="PS51354">
    <property type="entry name" value="GLUTAREDOXIN_2"/>
    <property type="match status" value="1"/>
</dbReference>
<dbReference type="InterPro" id="IPR051548">
    <property type="entry name" value="Grx-like_ET"/>
</dbReference>
<organism evidence="2 3">
    <name type="scientific">Candidatus Wolfebacteria bacterium GW2011_GWC2_39_22</name>
    <dbReference type="NCBI Taxonomy" id="1619013"/>
    <lineage>
        <taxon>Bacteria</taxon>
        <taxon>Candidatus Wolfeibacteriota</taxon>
    </lineage>
</organism>
<protein>
    <submittedName>
        <fullName evidence="2">Glutaredoxin-like protein, YruB-family</fullName>
    </submittedName>
</protein>
<accession>A0A0G0RG54</accession>
<comment type="caution">
    <text evidence="2">The sequence shown here is derived from an EMBL/GenBank/DDBJ whole genome shotgun (WGS) entry which is preliminary data.</text>
</comment>
<feature type="domain" description="Glutaredoxin" evidence="1">
    <location>
        <begin position="2"/>
        <end position="61"/>
    </location>
</feature>
<dbReference type="STRING" id="1619013.UT41_C0001G0156"/>
<name>A0A0G0RG54_9BACT</name>
<dbReference type="Proteomes" id="UP000034665">
    <property type="component" value="Unassembled WGS sequence"/>
</dbReference>
<dbReference type="GO" id="GO:0009055">
    <property type="term" value="F:electron transfer activity"/>
    <property type="evidence" value="ECO:0007669"/>
    <property type="project" value="TreeGrafter"/>
</dbReference>
<evidence type="ECO:0000313" key="2">
    <source>
        <dbReference type="EMBL" id="KKR12612.1"/>
    </source>
</evidence>
<dbReference type="AlphaFoldDB" id="A0A0G0RG54"/>
<dbReference type="NCBIfam" id="TIGR02196">
    <property type="entry name" value="GlrX_YruB"/>
    <property type="match status" value="1"/>
</dbReference>
<reference evidence="2 3" key="1">
    <citation type="journal article" date="2015" name="Nature">
        <title>rRNA introns, odd ribosomes, and small enigmatic genomes across a large radiation of phyla.</title>
        <authorList>
            <person name="Brown C.T."/>
            <person name="Hug L.A."/>
            <person name="Thomas B.C."/>
            <person name="Sharon I."/>
            <person name="Castelle C.J."/>
            <person name="Singh A."/>
            <person name="Wilkins M.J."/>
            <person name="Williams K.H."/>
            <person name="Banfield J.F."/>
        </authorList>
    </citation>
    <scope>NUCLEOTIDE SEQUENCE [LARGE SCALE GENOMIC DNA]</scope>
</reference>
<dbReference type="GO" id="GO:0045454">
    <property type="term" value="P:cell redox homeostasis"/>
    <property type="evidence" value="ECO:0007669"/>
    <property type="project" value="TreeGrafter"/>
</dbReference>